<dbReference type="PANTHER" id="PTHR21666:SF289">
    <property type="entry name" value="L-ALA--D-GLU ENDOPEPTIDASE"/>
    <property type="match status" value="1"/>
</dbReference>
<evidence type="ECO:0000313" key="3">
    <source>
        <dbReference type="EMBL" id="SVB88653.1"/>
    </source>
</evidence>
<dbReference type="PANTHER" id="PTHR21666">
    <property type="entry name" value="PEPTIDASE-RELATED"/>
    <property type="match status" value="1"/>
</dbReference>
<dbReference type="InterPro" id="IPR016047">
    <property type="entry name" value="M23ase_b-sheet_dom"/>
</dbReference>
<evidence type="ECO:0000256" key="1">
    <source>
        <dbReference type="ARBA" id="ARBA00022729"/>
    </source>
</evidence>
<dbReference type="Pfam" id="PF01551">
    <property type="entry name" value="Peptidase_M23"/>
    <property type="match status" value="1"/>
</dbReference>
<dbReference type="InterPro" id="IPR011055">
    <property type="entry name" value="Dup_hybrid_motif"/>
</dbReference>
<name>A0A382HPS4_9ZZZZ</name>
<organism evidence="3">
    <name type="scientific">marine metagenome</name>
    <dbReference type="NCBI Taxonomy" id="408172"/>
    <lineage>
        <taxon>unclassified sequences</taxon>
        <taxon>metagenomes</taxon>
        <taxon>ecological metagenomes</taxon>
    </lineage>
</organism>
<keyword evidence="1" id="KW-0732">Signal</keyword>
<feature type="domain" description="M23ase beta-sheet core" evidence="2">
    <location>
        <begin position="338"/>
        <end position="414"/>
    </location>
</feature>
<dbReference type="EMBL" id="UINC01062233">
    <property type="protein sequence ID" value="SVB88653.1"/>
    <property type="molecule type" value="Genomic_DNA"/>
</dbReference>
<accession>A0A382HPS4</accession>
<protein>
    <recommendedName>
        <fullName evidence="2">M23ase beta-sheet core domain-containing protein</fullName>
    </recommendedName>
</protein>
<dbReference type="InterPro" id="IPR050570">
    <property type="entry name" value="Cell_wall_metabolism_enzyme"/>
</dbReference>
<dbReference type="GO" id="GO:0004222">
    <property type="term" value="F:metalloendopeptidase activity"/>
    <property type="evidence" value="ECO:0007669"/>
    <property type="project" value="TreeGrafter"/>
</dbReference>
<dbReference type="AlphaFoldDB" id="A0A382HPS4"/>
<gene>
    <name evidence="3" type="ORF">METZ01_LOCUS241507</name>
</gene>
<dbReference type="CDD" id="cd12797">
    <property type="entry name" value="M23_peptidase"/>
    <property type="match status" value="1"/>
</dbReference>
<feature type="non-terminal residue" evidence="3">
    <location>
        <position position="1"/>
    </location>
</feature>
<dbReference type="Gene3D" id="2.70.70.10">
    <property type="entry name" value="Glucose Permease (Domain IIA)"/>
    <property type="match status" value="1"/>
</dbReference>
<evidence type="ECO:0000259" key="2">
    <source>
        <dbReference type="Pfam" id="PF01551"/>
    </source>
</evidence>
<sequence>VLVLLAAVALGAGVYVGAGRAPGPAIEILEPTGLFGRTARFEISIDSTDGELTAVDAVIEQSGSTFPLFSLTAPGEAQVTQEAETRIRVTQPLTRDTHPELQQGQATIVVHATRTVLFGLREKQTTLRLDVEARFDPPRLAVLSSFHYINHGGAELVVYRATPADATSGVRVGDRYFPGYPASAAGVDGANATTRVALFALSHDQELNAPIRLVARDAAGNEAEAPFDYRVFPQRFRRSRLPVSDNFLRRVVPDIVARSDEFRTLPLPPDADLLAQYLAINGGLRRLNRERLIALAAETATERLWDGPFRQLGNSQVESGFADHRTYVHDGQEVDQQIHLGFDLAATANVPVLASNAGRVAWADYLGIYGNCVIIDHGMGLQSLYAHLASIAVDTGDTVALGDELGRSGTTGLAGGD</sequence>
<dbReference type="SUPFAM" id="SSF51261">
    <property type="entry name" value="Duplicated hybrid motif"/>
    <property type="match status" value="1"/>
</dbReference>
<proteinExistence type="predicted"/>
<reference evidence="3" key="1">
    <citation type="submission" date="2018-05" db="EMBL/GenBank/DDBJ databases">
        <authorList>
            <person name="Lanie J.A."/>
            <person name="Ng W.-L."/>
            <person name="Kazmierczak K.M."/>
            <person name="Andrzejewski T.M."/>
            <person name="Davidsen T.M."/>
            <person name="Wayne K.J."/>
            <person name="Tettelin H."/>
            <person name="Glass J.I."/>
            <person name="Rusch D."/>
            <person name="Podicherti R."/>
            <person name="Tsui H.-C.T."/>
            <person name="Winkler M.E."/>
        </authorList>
    </citation>
    <scope>NUCLEOTIDE SEQUENCE</scope>
</reference>
<feature type="non-terminal residue" evidence="3">
    <location>
        <position position="417"/>
    </location>
</feature>